<evidence type="ECO:0000313" key="7">
    <source>
        <dbReference type="Proteomes" id="UP000298061"/>
    </source>
</evidence>
<protein>
    <recommendedName>
        <fullName evidence="5">Ubiquitin-like protease family profile domain-containing protein</fullName>
    </recommendedName>
</protein>
<evidence type="ECO:0000256" key="1">
    <source>
        <dbReference type="ARBA" id="ARBA00005234"/>
    </source>
</evidence>
<dbReference type="SUPFAM" id="SSF54001">
    <property type="entry name" value="Cysteine proteinases"/>
    <property type="match status" value="1"/>
</dbReference>
<dbReference type="GO" id="GO:0008234">
    <property type="term" value="F:cysteine-type peptidase activity"/>
    <property type="evidence" value="ECO:0007669"/>
    <property type="project" value="InterPro"/>
</dbReference>
<feature type="domain" description="Ubiquitin-like protease family profile" evidence="5">
    <location>
        <begin position="205"/>
        <end position="887"/>
    </location>
</feature>
<dbReference type="InterPro" id="IPR003653">
    <property type="entry name" value="Peptidase_C48_C"/>
</dbReference>
<feature type="region of interest" description="Disordered" evidence="4">
    <location>
        <begin position="517"/>
        <end position="571"/>
    </location>
</feature>
<evidence type="ECO:0000259" key="5">
    <source>
        <dbReference type="PROSITE" id="PS50600"/>
    </source>
</evidence>
<evidence type="ECO:0000313" key="6">
    <source>
        <dbReference type="EMBL" id="TFY78121.1"/>
    </source>
</evidence>
<keyword evidence="2" id="KW-0645">Protease</keyword>
<dbReference type="AlphaFoldDB" id="A0A4Y9ZW52"/>
<dbReference type="Pfam" id="PF02902">
    <property type="entry name" value="Peptidase_C48"/>
    <property type="match status" value="1"/>
</dbReference>
<dbReference type="Proteomes" id="UP000298061">
    <property type="component" value="Unassembled WGS sequence"/>
</dbReference>
<keyword evidence="7" id="KW-1185">Reference proteome</keyword>
<evidence type="ECO:0000256" key="3">
    <source>
        <dbReference type="ARBA" id="ARBA00022801"/>
    </source>
</evidence>
<dbReference type="EMBL" id="SFCI01000744">
    <property type="protein sequence ID" value="TFY78121.1"/>
    <property type="molecule type" value="Genomic_DNA"/>
</dbReference>
<name>A0A4Y9ZW52_9AGAM</name>
<accession>A0A4Y9ZW52</accession>
<comment type="caution">
    <text evidence="6">The sequence shown here is derived from an EMBL/GenBank/DDBJ whole genome shotgun (WGS) entry which is preliminary data.</text>
</comment>
<dbReference type="OrthoDB" id="73076at2759"/>
<dbReference type="GO" id="GO:0006508">
    <property type="term" value="P:proteolysis"/>
    <property type="evidence" value="ECO:0007669"/>
    <property type="project" value="UniProtKB-KW"/>
</dbReference>
<dbReference type="STRING" id="135208.A0A4Y9ZW52"/>
<proteinExistence type="inferred from homology"/>
<reference evidence="6 7" key="1">
    <citation type="submission" date="2019-02" db="EMBL/GenBank/DDBJ databases">
        <title>Genome sequencing of the rare red list fungi Hericium alpestre (H. flagellum).</title>
        <authorList>
            <person name="Buettner E."/>
            <person name="Kellner H."/>
        </authorList>
    </citation>
    <scope>NUCLEOTIDE SEQUENCE [LARGE SCALE GENOMIC DNA]</scope>
    <source>
        <strain evidence="6 7">DSM 108284</strain>
    </source>
</reference>
<organism evidence="6 7">
    <name type="scientific">Hericium alpestre</name>
    <dbReference type="NCBI Taxonomy" id="135208"/>
    <lineage>
        <taxon>Eukaryota</taxon>
        <taxon>Fungi</taxon>
        <taxon>Dikarya</taxon>
        <taxon>Basidiomycota</taxon>
        <taxon>Agaricomycotina</taxon>
        <taxon>Agaricomycetes</taxon>
        <taxon>Russulales</taxon>
        <taxon>Hericiaceae</taxon>
        <taxon>Hericium</taxon>
    </lineage>
</organism>
<evidence type="ECO:0000256" key="2">
    <source>
        <dbReference type="ARBA" id="ARBA00022670"/>
    </source>
</evidence>
<keyword evidence="3" id="KW-0378">Hydrolase</keyword>
<comment type="similarity">
    <text evidence="1">Belongs to the peptidase C48 family.</text>
</comment>
<dbReference type="InterPro" id="IPR038765">
    <property type="entry name" value="Papain-like_cys_pep_sf"/>
</dbReference>
<dbReference type="PROSITE" id="PS50600">
    <property type="entry name" value="ULP_PROTEASE"/>
    <property type="match status" value="1"/>
</dbReference>
<sequence>MAASDSVIDLDAPLRPFDPDKWIGKGQKFPHPNVHPEVEKALDHMLTPPTEALQMLPSPHLAVVDLLDLKLPKLSAAICTTKRDEWFCAEEPHTNWNLTALSNQPIPSPETLVTLKKAVGQAWLDGAKSLVDLNLNDGQVRMPLWVLAYWIEAGNAIEVQRTWHASERWLRMTGMQTPAAKAVMDEARAFLYSLGWKSPVSALGASTTTLELARLLGTQWISSQLIDMMMEQLGSRVRIESGITSKDIIGPLMLGNDISSAARRGLYDTDSAPGLQCYEGMIEENRVTHLYFPINVGETHWVAMSINFEAKTIACGDSLNYQTPVPTTFINHVQKWLRACFRGPFNYLGNLLVHGNQEDHISCRICTANTISHATLGDALWNKHQCELEHAQWFSILACCCGFQNGHTLSEDQDTTYLDNNILMQDAQCTAGSGTPALTSHETTDAGICNPMSLASLVHPVEMDYLEAPQADRNAGSCTSDTESVFWDNNFSDGDALSEAASDLPVPCSEYDAVSTSPSVCSSPHLPPPDLEMLQPGAEVTSEPEMASSDRNPDTSTSRPKKAPRAASVQQDRPMHPFFRLKEHDHPRITDYICRPSANSAGGHSVISIAKKQFGKPFADLRSSEKNEVCAIQKHQHCWKLDKEDMNVMSLECLHNVPASKVDDAGHLAPCEHCLSLLLDQQFKRTINKDVPEGKNYRYTNQRYCNEYLSKLYAEIVGLKELIDDEDARNSPWVKFACNALQGKYEDQKVFTGLVAAMVSKVNREEHDVGMQNFRYSPTYDTYLSTVQIISPQNYRLMSEYFQTRTEHSVCEKESKQPKFPMEICLQTFKLVSEHLKILGYDGPIGLSCDETKLFGNWQLYWNKERDSYFLIGADCGPLLVLNPEVINALLKDPEIRKAEKVRIFVLQPPMLKVTPIIVAAIPVNSLSAELLLSYLEQIVYGLLDENIQVVSYACDGTEVERSLQCLFTAQATDCITYHFEDSRVGYPPLEFIIPVFRGQPIVMIQDSKHALKTFCNNLFSGARLLVLGNFVAIYAHIQQLAFESGGPLYHCDVEKLDRQDDNAATRLFSAETLCYLTEHHPEYVGEIIYLFVFGELVDAYQNCWISHSECIKMALCAQYFMNYWKTFLDSTGYQSSRYFLSREAADITQFLIHGLISLILVYHDHTDQ</sequence>
<dbReference type="GO" id="GO:0019783">
    <property type="term" value="F:ubiquitin-like protein peptidase activity"/>
    <property type="evidence" value="ECO:0007669"/>
    <property type="project" value="UniProtKB-ARBA"/>
</dbReference>
<evidence type="ECO:0000256" key="4">
    <source>
        <dbReference type="SAM" id="MobiDB-lite"/>
    </source>
</evidence>
<gene>
    <name evidence="6" type="ORF">EWM64_g5890</name>
</gene>
<dbReference type="Gene3D" id="3.40.395.10">
    <property type="entry name" value="Adenoviral Proteinase, Chain A"/>
    <property type="match status" value="1"/>
</dbReference>